<feature type="domain" description="Transcription factor IIIC subunit 5 HTH" evidence="6">
    <location>
        <begin position="177"/>
        <end position="324"/>
    </location>
</feature>
<protein>
    <recommendedName>
        <fullName evidence="10">Transcription factor IIIC subunit 5 HTH domain-containing protein</fullName>
    </recommendedName>
</protein>
<dbReference type="InterPro" id="IPR040454">
    <property type="entry name" value="TF_IIIC_Tfc1/Sfc1"/>
</dbReference>
<feature type="region of interest" description="Disordered" evidence="5">
    <location>
        <begin position="420"/>
        <end position="465"/>
    </location>
</feature>
<evidence type="ECO:0000256" key="4">
    <source>
        <dbReference type="ARBA" id="ARBA00023242"/>
    </source>
</evidence>
<dbReference type="InterPro" id="IPR041499">
    <property type="entry name" value="Tfc1/Sfc1_N"/>
</dbReference>
<dbReference type="Gene3D" id="3.30.200.160">
    <property type="entry name" value="TFIIIC, subcomplex tauA, subunit Sfc1, barrel domain"/>
    <property type="match status" value="1"/>
</dbReference>
<accession>A0A2R6XFA0</accession>
<keyword evidence="4" id="KW-0539">Nucleus</keyword>
<evidence type="ECO:0000259" key="7">
    <source>
        <dbReference type="Pfam" id="PF17682"/>
    </source>
</evidence>
<dbReference type="PANTHER" id="PTHR13230">
    <property type="entry name" value="GENERAL TRANSCRIPTION FACTOR IIIC, POLYPEPTIDE 5"/>
    <property type="match status" value="1"/>
</dbReference>
<feature type="region of interest" description="Disordered" evidence="5">
    <location>
        <begin position="557"/>
        <end position="591"/>
    </location>
</feature>
<dbReference type="GO" id="GO:0000127">
    <property type="term" value="C:transcription factor TFIIIC complex"/>
    <property type="evidence" value="ECO:0000318"/>
    <property type="project" value="GO_Central"/>
</dbReference>
<feature type="domain" description="Transcription factor IIIC subunit Tfc1/Sfc1 triple barrel" evidence="7">
    <location>
        <begin position="20"/>
        <end position="143"/>
    </location>
</feature>
<feature type="compositionally biased region" description="Acidic residues" evidence="5">
    <location>
        <begin position="575"/>
        <end position="591"/>
    </location>
</feature>
<dbReference type="GO" id="GO:0006384">
    <property type="term" value="P:transcription initiation at RNA polymerase III promoter"/>
    <property type="evidence" value="ECO:0007669"/>
    <property type="project" value="InterPro"/>
</dbReference>
<evidence type="ECO:0000256" key="5">
    <source>
        <dbReference type="SAM" id="MobiDB-lite"/>
    </source>
</evidence>
<dbReference type="EMBL" id="KZ772691">
    <property type="protein sequence ID" value="PTQ44790.1"/>
    <property type="molecule type" value="Genomic_DNA"/>
</dbReference>
<proteinExistence type="predicted"/>
<dbReference type="GO" id="GO:0005634">
    <property type="term" value="C:nucleus"/>
    <property type="evidence" value="ECO:0007669"/>
    <property type="project" value="UniProtKB-SubCell"/>
</dbReference>
<dbReference type="OMA" id="NLRHAIP"/>
<dbReference type="PANTHER" id="PTHR13230:SF5">
    <property type="entry name" value="GENERAL TRANSCRIPTION FACTOR 3C POLYPEPTIDE 5"/>
    <property type="match status" value="1"/>
</dbReference>
<evidence type="ECO:0008006" key="10">
    <source>
        <dbReference type="Google" id="ProtNLM"/>
    </source>
</evidence>
<reference evidence="9" key="1">
    <citation type="journal article" date="2017" name="Cell">
        <title>Insights into land plant evolution garnered from the Marchantia polymorpha genome.</title>
        <authorList>
            <person name="Bowman J.L."/>
            <person name="Kohchi T."/>
            <person name="Yamato K.T."/>
            <person name="Jenkins J."/>
            <person name="Shu S."/>
            <person name="Ishizaki K."/>
            <person name="Yamaoka S."/>
            <person name="Nishihama R."/>
            <person name="Nakamura Y."/>
            <person name="Berger F."/>
            <person name="Adam C."/>
            <person name="Aki S.S."/>
            <person name="Althoff F."/>
            <person name="Araki T."/>
            <person name="Arteaga-Vazquez M.A."/>
            <person name="Balasubrmanian S."/>
            <person name="Barry K."/>
            <person name="Bauer D."/>
            <person name="Boehm C.R."/>
            <person name="Briginshaw L."/>
            <person name="Caballero-Perez J."/>
            <person name="Catarino B."/>
            <person name="Chen F."/>
            <person name="Chiyoda S."/>
            <person name="Chovatia M."/>
            <person name="Davies K.M."/>
            <person name="Delmans M."/>
            <person name="Demura T."/>
            <person name="Dierschke T."/>
            <person name="Dolan L."/>
            <person name="Dorantes-Acosta A.E."/>
            <person name="Eklund D.M."/>
            <person name="Florent S.N."/>
            <person name="Flores-Sandoval E."/>
            <person name="Fujiyama A."/>
            <person name="Fukuzawa H."/>
            <person name="Galik B."/>
            <person name="Grimanelli D."/>
            <person name="Grimwood J."/>
            <person name="Grossniklaus U."/>
            <person name="Hamada T."/>
            <person name="Haseloff J."/>
            <person name="Hetherington A.J."/>
            <person name="Higo A."/>
            <person name="Hirakawa Y."/>
            <person name="Hundley H.N."/>
            <person name="Ikeda Y."/>
            <person name="Inoue K."/>
            <person name="Inoue S.I."/>
            <person name="Ishida S."/>
            <person name="Jia Q."/>
            <person name="Kakita M."/>
            <person name="Kanazawa T."/>
            <person name="Kawai Y."/>
            <person name="Kawashima T."/>
            <person name="Kennedy M."/>
            <person name="Kinose K."/>
            <person name="Kinoshita T."/>
            <person name="Kohara Y."/>
            <person name="Koide E."/>
            <person name="Komatsu K."/>
            <person name="Kopischke S."/>
            <person name="Kubo M."/>
            <person name="Kyozuka J."/>
            <person name="Lagercrantz U."/>
            <person name="Lin S.S."/>
            <person name="Lindquist E."/>
            <person name="Lipzen A.M."/>
            <person name="Lu C.W."/>
            <person name="De Luna E."/>
            <person name="Martienssen R.A."/>
            <person name="Minamino N."/>
            <person name="Mizutani M."/>
            <person name="Mizutani M."/>
            <person name="Mochizuki N."/>
            <person name="Monte I."/>
            <person name="Mosher R."/>
            <person name="Nagasaki H."/>
            <person name="Nakagami H."/>
            <person name="Naramoto S."/>
            <person name="Nishitani K."/>
            <person name="Ohtani M."/>
            <person name="Okamoto T."/>
            <person name="Okumura M."/>
            <person name="Phillips J."/>
            <person name="Pollak B."/>
            <person name="Reinders A."/>
            <person name="Rovekamp M."/>
            <person name="Sano R."/>
            <person name="Sawa S."/>
            <person name="Schmid M.W."/>
            <person name="Shirakawa M."/>
            <person name="Solano R."/>
            <person name="Spunde A."/>
            <person name="Suetsugu N."/>
            <person name="Sugano S."/>
            <person name="Sugiyama A."/>
            <person name="Sun R."/>
            <person name="Suzuki Y."/>
            <person name="Takenaka M."/>
            <person name="Takezawa D."/>
            <person name="Tomogane H."/>
            <person name="Tsuzuki M."/>
            <person name="Ueda T."/>
            <person name="Umeda M."/>
            <person name="Ward J.M."/>
            <person name="Watanabe Y."/>
            <person name="Yazaki K."/>
            <person name="Yokoyama R."/>
            <person name="Yoshitake Y."/>
            <person name="Yotsui I."/>
            <person name="Zachgo S."/>
            <person name="Schmutz J."/>
        </authorList>
    </citation>
    <scope>NUCLEOTIDE SEQUENCE [LARGE SCALE GENOMIC DNA]</scope>
    <source>
        <strain evidence="9">Tak-1</strain>
    </source>
</reference>
<gene>
    <name evidence="8" type="ORF">MARPO_0019s0182</name>
</gene>
<evidence type="ECO:0000256" key="2">
    <source>
        <dbReference type="ARBA" id="ARBA00023125"/>
    </source>
</evidence>
<evidence type="ECO:0000256" key="1">
    <source>
        <dbReference type="ARBA" id="ARBA00004123"/>
    </source>
</evidence>
<keyword evidence="2" id="KW-0238">DNA-binding</keyword>
<dbReference type="GO" id="GO:0003677">
    <property type="term" value="F:DNA binding"/>
    <property type="evidence" value="ECO:0007669"/>
    <property type="project" value="UniProtKB-KW"/>
</dbReference>
<dbReference type="Pfam" id="PF17682">
    <property type="entry name" value="Tau95_N"/>
    <property type="match status" value="1"/>
</dbReference>
<comment type="subcellular location">
    <subcellularLocation>
        <location evidence="1">Nucleus</location>
    </subcellularLocation>
</comment>
<evidence type="ECO:0000313" key="9">
    <source>
        <dbReference type="Proteomes" id="UP000244005"/>
    </source>
</evidence>
<name>A0A2R6XFA0_MARPO</name>
<dbReference type="FunFam" id="3.30.200.160:FF:000002">
    <property type="entry name" value="Transcription factor IIIC, subunit 5"/>
    <property type="match status" value="1"/>
</dbReference>
<dbReference type="Proteomes" id="UP000244005">
    <property type="component" value="Unassembled WGS sequence"/>
</dbReference>
<dbReference type="InterPro" id="IPR042536">
    <property type="entry name" value="TFIIIC_tauA_Sfc1"/>
</dbReference>
<evidence type="ECO:0000256" key="3">
    <source>
        <dbReference type="ARBA" id="ARBA00023163"/>
    </source>
</evidence>
<evidence type="ECO:0000259" key="6">
    <source>
        <dbReference type="Pfam" id="PF09734"/>
    </source>
</evidence>
<dbReference type="Pfam" id="PF09734">
    <property type="entry name" value="Tau95"/>
    <property type="match status" value="1"/>
</dbReference>
<dbReference type="AlphaFoldDB" id="A0A2R6XFA0"/>
<dbReference type="InterPro" id="IPR019136">
    <property type="entry name" value="TF_IIIC_su-5_HTH"/>
</dbReference>
<dbReference type="Gramene" id="Mp1g14120.1">
    <property type="protein sequence ID" value="Mp1g14120.1.cds"/>
    <property type="gene ID" value="Mp1g14120"/>
</dbReference>
<keyword evidence="9" id="KW-1185">Reference proteome</keyword>
<evidence type="ECO:0000313" key="8">
    <source>
        <dbReference type="EMBL" id="PTQ44790.1"/>
    </source>
</evidence>
<organism evidence="8 9">
    <name type="scientific">Marchantia polymorpha</name>
    <name type="common">Common liverwort</name>
    <name type="synonym">Marchantia aquatica</name>
    <dbReference type="NCBI Taxonomy" id="3197"/>
    <lineage>
        <taxon>Eukaryota</taxon>
        <taxon>Viridiplantae</taxon>
        <taxon>Streptophyta</taxon>
        <taxon>Embryophyta</taxon>
        <taxon>Marchantiophyta</taxon>
        <taxon>Marchantiopsida</taxon>
        <taxon>Marchantiidae</taxon>
        <taxon>Marchantiales</taxon>
        <taxon>Marchantiaceae</taxon>
        <taxon>Marchantia</taxon>
    </lineage>
</organism>
<sequence length="591" mass="66995">MGLVVGGTISGKLPEQVAFAVNYPGYPSSVSRAIETLGGEEGLAKARSSELNFLELKFRPEDPYAHPAFGELNHSSDLVLRLSRKPNRKNWRRDTVDSAISTSAESVEDENAKALQSTEDIRAEIVAKVDKTYAFEGMTDYQYVVAVHADENRGHKRRGHQQEKGSLLDMEHGELLMLVPPLFSVKDLPEDIFLRPPGGKKPKQGLVETEISPEIVVPFALDFKIKEVPTTTTWKQQLDRSSDAYARTEALVKMFEERPVWAKNTLNERLMEQEIFVTDAYLRSLLFRISYYFGCGPFRNLWIKNGYDPRVDPESRRYQALDFRVPAVLRVQSSQSKASPSWKDLCFFKTVPTKRFTIFQMHDLQDEVIQAEISKPPERATCGESTGWYRLSTIQRMRLVVRIRFLELYSGDVARSLENAERKNLSRPRSAFELEEEPTNSVKNVPERTCNADAGDGIEGASEPLQPELLTIGGHVDDMGEDEPAAKIFEEEELEDEEDDEEDEEELEDDEDEEEFEEVDMQSENEVGKLNFGPDGYMDPADNIPKNYLQALLGKFSFSGDGVGDAANHPPAKADDEEYTIYEQDEDEEDD</sequence>
<feature type="region of interest" description="Disordered" evidence="5">
    <location>
        <begin position="489"/>
        <end position="538"/>
    </location>
</feature>
<keyword evidence="3" id="KW-0804">Transcription</keyword>
<feature type="compositionally biased region" description="Acidic residues" evidence="5">
    <location>
        <begin position="490"/>
        <end position="523"/>
    </location>
</feature>
<dbReference type="OrthoDB" id="5598268at2759"/>